<name>A0A5E4WYV9_9BURK</name>
<feature type="compositionally biased region" description="Basic and acidic residues" evidence="1">
    <location>
        <begin position="108"/>
        <end position="117"/>
    </location>
</feature>
<feature type="region of interest" description="Disordered" evidence="1">
    <location>
        <begin position="90"/>
        <end position="117"/>
    </location>
</feature>
<feature type="compositionally biased region" description="Basic residues" evidence="1">
    <location>
        <begin position="25"/>
        <end position="34"/>
    </location>
</feature>
<proteinExistence type="predicted"/>
<feature type="region of interest" description="Disordered" evidence="1">
    <location>
        <begin position="1"/>
        <end position="56"/>
    </location>
</feature>
<dbReference type="Proteomes" id="UP000383971">
    <property type="component" value="Unassembled WGS sequence"/>
</dbReference>
<feature type="compositionally biased region" description="Polar residues" evidence="1">
    <location>
        <begin position="1"/>
        <end position="11"/>
    </location>
</feature>
<accession>A0A5E4WYV9</accession>
<reference evidence="2 3" key="1">
    <citation type="submission" date="2019-08" db="EMBL/GenBank/DDBJ databases">
        <authorList>
            <person name="Peeters C."/>
        </authorList>
    </citation>
    <scope>NUCLEOTIDE SEQUENCE [LARGE SCALE GENOMIC DNA]</scope>
    <source>
        <strain evidence="2 3">LMG 31111</strain>
    </source>
</reference>
<sequence length="117" mass="13351">MTVVKSPTPTRQMAPAEFTDPEARRCRHGHRRHPQPADPTVPRCAASREQNTDARQYGRCRSPQVHIPTIAAMTFLAVYGSWRYDKNLSRRTQPSCDEWRQHAANGERPARKASDGR</sequence>
<dbReference type="EMBL" id="CABPSE010000012">
    <property type="protein sequence ID" value="VVE29419.1"/>
    <property type="molecule type" value="Genomic_DNA"/>
</dbReference>
<evidence type="ECO:0000313" key="2">
    <source>
        <dbReference type="EMBL" id="VVE29419.1"/>
    </source>
</evidence>
<gene>
    <name evidence="2" type="ORF">PCO31111_03576</name>
</gene>
<evidence type="ECO:0000313" key="3">
    <source>
        <dbReference type="Proteomes" id="UP000383971"/>
    </source>
</evidence>
<protein>
    <submittedName>
        <fullName evidence="2">Uncharacterized protein</fullName>
    </submittedName>
</protein>
<organism evidence="2 3">
    <name type="scientific">Pandoraea communis</name>
    <dbReference type="NCBI Taxonomy" id="2508297"/>
    <lineage>
        <taxon>Bacteria</taxon>
        <taxon>Pseudomonadati</taxon>
        <taxon>Pseudomonadota</taxon>
        <taxon>Betaproteobacteria</taxon>
        <taxon>Burkholderiales</taxon>
        <taxon>Burkholderiaceae</taxon>
        <taxon>Pandoraea</taxon>
    </lineage>
</organism>
<keyword evidence="3" id="KW-1185">Reference proteome</keyword>
<evidence type="ECO:0000256" key="1">
    <source>
        <dbReference type="SAM" id="MobiDB-lite"/>
    </source>
</evidence>
<dbReference type="AlphaFoldDB" id="A0A5E4WYV9"/>